<sequence>MREKAVRWPDGLVFSTYYTIKTVKEEIRWENHLKQTPHSPCLSPNTPLTDCTLTNQLHSPPRQGGEAFCRINLAH</sequence>
<evidence type="ECO:0000313" key="2">
    <source>
        <dbReference type="Proteomes" id="UP000000602"/>
    </source>
</evidence>
<name>Q6AQN4_DESPS</name>
<accession>Q6AQN4</accession>
<dbReference type="AlphaFoldDB" id="Q6AQN4"/>
<gene>
    <name evidence="1" type="ordered locus">DP0610</name>
</gene>
<dbReference type="EMBL" id="CR522870">
    <property type="protein sequence ID" value="CAG35339.1"/>
    <property type="molecule type" value="Genomic_DNA"/>
</dbReference>
<dbReference type="HOGENOM" id="CLU_179158_0_0_7"/>
<keyword evidence="2" id="KW-1185">Reference proteome</keyword>
<reference evidence="2" key="1">
    <citation type="journal article" date="2004" name="Environ. Microbiol.">
        <title>The genome of Desulfotalea psychrophila, a sulfate-reducing bacterium from permanently cold Arctic sediments.</title>
        <authorList>
            <person name="Rabus R."/>
            <person name="Ruepp A."/>
            <person name="Frickey T."/>
            <person name="Rattei T."/>
            <person name="Fartmann B."/>
            <person name="Stark M."/>
            <person name="Bauer M."/>
            <person name="Zibat A."/>
            <person name="Lombardot T."/>
            <person name="Becker I."/>
            <person name="Amann J."/>
            <person name="Gellner K."/>
            <person name="Teeling H."/>
            <person name="Leuschner W.D."/>
            <person name="Gloeckner F.-O."/>
            <person name="Lupas A.N."/>
            <person name="Amann R."/>
            <person name="Klenk H.-P."/>
        </authorList>
    </citation>
    <scope>NUCLEOTIDE SEQUENCE [LARGE SCALE GENOMIC DNA]</scope>
    <source>
        <strain evidence="2">DSM 12343 / LSv54</strain>
    </source>
</reference>
<dbReference type="KEGG" id="dps:DP0610"/>
<evidence type="ECO:0000313" key="1">
    <source>
        <dbReference type="EMBL" id="CAG35339.1"/>
    </source>
</evidence>
<organism evidence="1 2">
    <name type="scientific">Desulfotalea psychrophila (strain LSv54 / DSM 12343)</name>
    <dbReference type="NCBI Taxonomy" id="177439"/>
    <lineage>
        <taxon>Bacteria</taxon>
        <taxon>Pseudomonadati</taxon>
        <taxon>Thermodesulfobacteriota</taxon>
        <taxon>Desulfobulbia</taxon>
        <taxon>Desulfobulbales</taxon>
        <taxon>Desulfocapsaceae</taxon>
        <taxon>Desulfotalea</taxon>
    </lineage>
</organism>
<dbReference type="Proteomes" id="UP000000602">
    <property type="component" value="Chromosome"/>
</dbReference>
<protein>
    <submittedName>
        <fullName evidence="1">Uncharacterized protein</fullName>
    </submittedName>
</protein>
<proteinExistence type="predicted"/>